<sequence length="49" mass="5666">MESKEVATFYASPQKQGDYFKFQIPIELIRAKIIDPDSTYEVILKEVGK</sequence>
<proteinExistence type="predicted"/>
<reference evidence="1 2" key="1">
    <citation type="journal article" date="2022" name="Nat. Microbiol.">
        <title>Three families of Asgard archaeal viruses identified in metagenome-assembled genomes.</title>
        <authorList>
            <person name="Medvedeva S."/>
            <person name="Sun J."/>
            <person name="Yutin N."/>
            <person name="Koonin E.V."/>
            <person name="Nunoura T."/>
            <person name="Rinke C."/>
            <person name="Krupovic M."/>
        </authorList>
    </citation>
    <scope>NUCLEOTIDE SEQUENCE [LARGE SCALE GENOMIC DNA]</scope>
    <source>
        <strain evidence="1">VerdaV1</strain>
    </source>
</reference>
<evidence type="ECO:0000313" key="1">
    <source>
        <dbReference type="EMBL" id="BDI54873.1"/>
    </source>
</evidence>
<dbReference type="GeneID" id="80402182"/>
<dbReference type="RefSeq" id="YP_010772469.1">
    <property type="nucleotide sequence ID" value="NC_074644.1"/>
</dbReference>
<dbReference type="KEGG" id="vg:80402182"/>
<evidence type="ECO:0000313" key="2">
    <source>
        <dbReference type="Proteomes" id="UP001162252"/>
    </source>
</evidence>
<protein>
    <submittedName>
        <fullName evidence="1">Uncharacterized protein</fullName>
    </submittedName>
</protein>
<dbReference type="Proteomes" id="UP001162252">
    <property type="component" value="Segment"/>
</dbReference>
<name>A0AA35GAG7_9CAUD</name>
<keyword evidence="2" id="KW-1185">Reference proteome</keyword>
<dbReference type="EMBL" id="LC711077">
    <property type="protein sequence ID" value="BDI54873.1"/>
    <property type="molecule type" value="Genomic_DNA"/>
</dbReference>
<organism evidence="1 2">
    <name type="scientific">Lokiarchaeia virus VerdaV1</name>
    <dbReference type="NCBI Taxonomy" id="3070170"/>
    <lineage>
        <taxon>Viruses</taxon>
        <taxon>Duplodnaviria</taxon>
        <taxon>Heunggongvirae</taxon>
        <taxon>Uroviricota</taxon>
        <taxon>Caudoviricetes</taxon>
        <taxon>Verdandiviridae</taxon>
        <taxon>Dolusvirus</taxon>
        <taxon>Dolusvirus shimokitaense</taxon>
    </lineage>
</organism>
<accession>A0AA35GAG7</accession>